<dbReference type="InParanoid" id="D7FXV0"/>
<feature type="compositionally biased region" description="Low complexity" evidence="1">
    <location>
        <begin position="756"/>
        <end position="765"/>
    </location>
</feature>
<feature type="compositionally biased region" description="Basic and acidic residues" evidence="1">
    <location>
        <begin position="69"/>
        <end position="95"/>
    </location>
</feature>
<evidence type="ECO:0000313" key="2">
    <source>
        <dbReference type="EMBL" id="CBJ32363.1"/>
    </source>
</evidence>
<feature type="compositionally biased region" description="Basic and acidic residues" evidence="1">
    <location>
        <begin position="766"/>
        <end position="777"/>
    </location>
</feature>
<dbReference type="Proteomes" id="UP000002630">
    <property type="component" value="Linkage Group LG24"/>
</dbReference>
<feature type="compositionally biased region" description="Low complexity" evidence="1">
    <location>
        <begin position="566"/>
        <end position="578"/>
    </location>
</feature>
<evidence type="ECO:0000313" key="3">
    <source>
        <dbReference type="Proteomes" id="UP000002630"/>
    </source>
</evidence>
<dbReference type="EMBL" id="FN649749">
    <property type="protein sequence ID" value="CBJ32363.1"/>
    <property type="molecule type" value="Genomic_DNA"/>
</dbReference>
<proteinExistence type="predicted"/>
<feature type="region of interest" description="Disordered" evidence="1">
    <location>
        <begin position="559"/>
        <end position="578"/>
    </location>
</feature>
<reference evidence="2 3" key="1">
    <citation type="journal article" date="2010" name="Nature">
        <title>The Ectocarpus genome and the independent evolution of multicellularity in brown algae.</title>
        <authorList>
            <person name="Cock J.M."/>
            <person name="Sterck L."/>
            <person name="Rouze P."/>
            <person name="Scornet D."/>
            <person name="Allen A.E."/>
            <person name="Amoutzias G."/>
            <person name="Anthouard V."/>
            <person name="Artiguenave F."/>
            <person name="Aury J.M."/>
            <person name="Badger J.H."/>
            <person name="Beszteri B."/>
            <person name="Billiau K."/>
            <person name="Bonnet E."/>
            <person name="Bothwell J.H."/>
            <person name="Bowler C."/>
            <person name="Boyen C."/>
            <person name="Brownlee C."/>
            <person name="Carrano C.J."/>
            <person name="Charrier B."/>
            <person name="Cho G.Y."/>
            <person name="Coelho S.M."/>
            <person name="Collen J."/>
            <person name="Corre E."/>
            <person name="Da Silva C."/>
            <person name="Delage L."/>
            <person name="Delaroque N."/>
            <person name="Dittami S.M."/>
            <person name="Doulbeau S."/>
            <person name="Elias M."/>
            <person name="Farnham G."/>
            <person name="Gachon C.M."/>
            <person name="Gschloessl B."/>
            <person name="Heesch S."/>
            <person name="Jabbari K."/>
            <person name="Jubin C."/>
            <person name="Kawai H."/>
            <person name="Kimura K."/>
            <person name="Kloareg B."/>
            <person name="Kupper F.C."/>
            <person name="Lang D."/>
            <person name="Le Bail A."/>
            <person name="Leblanc C."/>
            <person name="Lerouge P."/>
            <person name="Lohr M."/>
            <person name="Lopez P.J."/>
            <person name="Martens C."/>
            <person name="Maumus F."/>
            <person name="Michel G."/>
            <person name="Miranda-Saavedra D."/>
            <person name="Morales J."/>
            <person name="Moreau H."/>
            <person name="Motomura T."/>
            <person name="Nagasato C."/>
            <person name="Napoli C.A."/>
            <person name="Nelson D.R."/>
            <person name="Nyvall-Collen P."/>
            <person name="Peters A.F."/>
            <person name="Pommier C."/>
            <person name="Potin P."/>
            <person name="Poulain J."/>
            <person name="Quesneville H."/>
            <person name="Read B."/>
            <person name="Rensing S.A."/>
            <person name="Ritter A."/>
            <person name="Rousvoal S."/>
            <person name="Samanta M."/>
            <person name="Samson G."/>
            <person name="Schroeder D.C."/>
            <person name="Segurens B."/>
            <person name="Strittmatter M."/>
            <person name="Tonon T."/>
            <person name="Tregear J.W."/>
            <person name="Valentin K."/>
            <person name="von Dassow P."/>
            <person name="Yamagishi T."/>
            <person name="Van de Peer Y."/>
            <person name="Wincker P."/>
        </authorList>
    </citation>
    <scope>NUCLEOTIDE SEQUENCE [LARGE SCALE GENOMIC DNA]</scope>
    <source>
        <strain evidence="3">Ec32 / CCAP1310/4</strain>
    </source>
</reference>
<gene>
    <name evidence="2" type="ORF">Esi_0333_0012</name>
</gene>
<dbReference type="EMBL" id="FN648524">
    <property type="protein sequence ID" value="CBJ32363.1"/>
    <property type="molecule type" value="Genomic_DNA"/>
</dbReference>
<organism evidence="2 3">
    <name type="scientific">Ectocarpus siliculosus</name>
    <name type="common">Brown alga</name>
    <name type="synonym">Conferva siliculosa</name>
    <dbReference type="NCBI Taxonomy" id="2880"/>
    <lineage>
        <taxon>Eukaryota</taxon>
        <taxon>Sar</taxon>
        <taxon>Stramenopiles</taxon>
        <taxon>Ochrophyta</taxon>
        <taxon>PX clade</taxon>
        <taxon>Phaeophyceae</taxon>
        <taxon>Ectocarpales</taxon>
        <taxon>Ectocarpaceae</taxon>
        <taxon>Ectocarpus</taxon>
    </lineage>
</organism>
<dbReference type="InterPro" id="IPR015943">
    <property type="entry name" value="WD40/YVTN_repeat-like_dom_sf"/>
</dbReference>
<feature type="region of interest" description="Disordered" evidence="1">
    <location>
        <begin position="756"/>
        <end position="777"/>
    </location>
</feature>
<feature type="compositionally biased region" description="Basic and acidic residues" evidence="1">
    <location>
        <begin position="42"/>
        <end position="56"/>
    </location>
</feature>
<feature type="region of interest" description="Disordered" evidence="1">
    <location>
        <begin position="691"/>
        <end position="726"/>
    </location>
</feature>
<name>D7FXV0_ECTSI</name>
<feature type="region of interest" description="Disordered" evidence="1">
    <location>
        <begin position="13"/>
        <end position="124"/>
    </location>
</feature>
<feature type="compositionally biased region" description="Basic and acidic residues" evidence="1">
    <location>
        <begin position="695"/>
        <end position="720"/>
    </location>
</feature>
<dbReference type="STRING" id="2880.D7FXV0"/>
<accession>D7FXV0</accession>
<feature type="region of interest" description="Disordered" evidence="1">
    <location>
        <begin position="624"/>
        <end position="659"/>
    </location>
</feature>
<feature type="compositionally biased region" description="Acidic residues" evidence="1">
    <location>
        <begin position="57"/>
        <end position="68"/>
    </location>
</feature>
<dbReference type="InterPro" id="IPR036322">
    <property type="entry name" value="WD40_repeat_dom_sf"/>
</dbReference>
<sequence length="855" mass="86699">MEEFFPRKVMYRSTNTLPVRREPLSSSYGAVIPTGVARRNARPLEGRRYARPRSQDDSSDLDSGGESDCEGRGSRGPGDDRRREGGEESGLRESDGSSGRGSGGGTRAGATADDGDGREPPALNTVLTPTAFAEEAQAVAKPTARTEIAARAAAAADRRAAAAAAASDAASSDAGGGQQTTTTAGAGSLGAAQSGIVLSDTAFLVGATQLGSAAANGGATAATGGLFPEAMAVGEETETAVAAAVGGVAASAEDTLANSSAVADEEVEGTEGLPPRTGGLRCRGVGVGDAGRDTFRRQALSTVLGSGLRTQRLRMGCVSNSGTGSGVVRGHPASQGLQGRIAGGVSCMEFDSVGWQLAVGGENVTVYDFDRYLPENQQVKRTLESGVRAYLQPTDGIQTKRTVSCVRWNPANGDQGQVTASHRGGGASRAAVTAVCCLTPDVVLVGTDSGQLATYSLNLPVVKNFRSSKSADQKRAWSLAASTVWNKASGGAASGAVSGGANLYVQFLRLSPEHGAGVVMCGLRSGRVVVFDTGAGRALGVTEPHRGASIGYCPAPAAAPVPASAPAPEGGGAEPIEGVAPLAEGEGASDPYGGGHWGPVVLACCKEGDGGGEELVVLSTSARAALDSGQQRGDRGGGGGDRGTKRPRRKSGLRPGRGWEIGAAGGGGFLLEESEGYDLCLPVGVVEANPGRRRGTVEDHRGSDERETCGDAGRGTERTTAHSGGDALDETATATATAAAAAAAAAAAVPAEGMAAAAAASSEQPQPKEERREPRWDRAWRPNGVRVFAKLRAVFGDKRHESEAAAQPPPPFALYQVVARAKLDMPVTAITSHPRMNFVLVGLSDGTVAAVLPRG</sequence>
<dbReference type="AlphaFoldDB" id="D7FXV0"/>
<dbReference type="OrthoDB" id="10582995at2759"/>
<keyword evidence="3" id="KW-1185">Reference proteome</keyword>
<evidence type="ECO:0000256" key="1">
    <source>
        <dbReference type="SAM" id="MobiDB-lite"/>
    </source>
</evidence>
<dbReference type="Gene3D" id="2.130.10.10">
    <property type="entry name" value="YVTN repeat-like/Quinoprotein amine dehydrogenase"/>
    <property type="match status" value="1"/>
</dbReference>
<protein>
    <submittedName>
        <fullName evidence="2">Uncharacterized protein</fullName>
    </submittedName>
</protein>
<feature type="compositionally biased region" description="Gly residues" evidence="1">
    <location>
        <begin position="98"/>
        <end position="107"/>
    </location>
</feature>
<dbReference type="SUPFAM" id="SSF50978">
    <property type="entry name" value="WD40 repeat-like"/>
    <property type="match status" value="1"/>
</dbReference>